<gene>
    <name evidence="7" type="ORF">C1702_11080</name>
    <name evidence="8" type="ORF">EV676_10911</name>
</gene>
<protein>
    <submittedName>
        <fullName evidence="7">ABC transporter ATP-binding protein</fullName>
    </submittedName>
    <submittedName>
        <fullName evidence="8">Capsular polysaccharide transport system ATP-binding protein</fullName>
    </submittedName>
</protein>
<dbReference type="SUPFAM" id="SSF52540">
    <property type="entry name" value="P-loop containing nucleoside triphosphate hydrolases"/>
    <property type="match status" value="1"/>
</dbReference>
<dbReference type="EMDB" id="EMD-41595"/>
<feature type="binding site" evidence="11">
    <location>
        <position position="125"/>
    </location>
    <ligand>
        <name>ATP</name>
        <dbReference type="ChEBI" id="CHEBI:30616"/>
    </ligand>
</feature>
<dbReference type="EMBL" id="SLXF01000009">
    <property type="protein sequence ID" value="TCP04925.1"/>
    <property type="molecule type" value="Genomic_DNA"/>
</dbReference>
<feature type="binding site" evidence="12">
    <location>
        <position position="11"/>
    </location>
    <ligand>
        <name>ADP</name>
        <dbReference type="ChEBI" id="CHEBI:456216"/>
    </ligand>
</feature>
<feature type="binding site" evidence="12">
    <location>
        <position position="46"/>
    </location>
    <ligand>
        <name>ADP</name>
        <dbReference type="ChEBI" id="CHEBI:456216"/>
    </ligand>
</feature>
<dbReference type="InterPro" id="IPR017871">
    <property type="entry name" value="ABC_transporter-like_CS"/>
</dbReference>
<dbReference type="Pfam" id="PF00005">
    <property type="entry name" value="ABC_tran"/>
    <property type="match status" value="1"/>
</dbReference>
<dbReference type="InterPro" id="IPR003593">
    <property type="entry name" value="AAA+_ATPase"/>
</dbReference>
<feature type="binding site" evidence="11">
    <location>
        <position position="130"/>
    </location>
    <ligand>
        <name>ATP</name>
        <dbReference type="ChEBI" id="CHEBI:30616"/>
    </ligand>
</feature>
<evidence type="ECO:0000313" key="10">
    <source>
        <dbReference type="Proteomes" id="UP000294772"/>
    </source>
</evidence>
<reference evidence="8 10" key="2">
    <citation type="submission" date="2019-03" db="EMBL/GenBank/DDBJ databases">
        <title>Genomic Encyclopedia of Type Strains, Phase IV (KMG-IV): sequencing the most valuable type-strain genomes for metagenomic binning, comparative biology and taxonomic classification.</title>
        <authorList>
            <person name="Goeker M."/>
        </authorList>
    </citation>
    <scope>NUCLEOTIDE SEQUENCE [LARGE SCALE GENOMIC DNA]</scope>
    <source>
        <strain evidence="8 10">DSM 15264</strain>
    </source>
</reference>
<evidence type="ECO:0007829" key="12">
    <source>
        <dbReference type="PDB" id="8TSI"/>
    </source>
</evidence>
<feature type="binding site" evidence="11">
    <location>
        <position position="182"/>
    </location>
    <ligand>
        <name>ATP</name>
        <dbReference type="ChEBI" id="CHEBI:30616"/>
    </ligand>
</feature>
<feature type="binding site" evidence="11">
    <location>
        <position position="129"/>
    </location>
    <ligand>
        <name>ATP</name>
        <dbReference type="ChEBI" id="CHEBI:30616"/>
    </ligand>
</feature>
<dbReference type="GO" id="GO:0140359">
    <property type="term" value="F:ABC-type transporter activity"/>
    <property type="evidence" value="ECO:0007669"/>
    <property type="project" value="InterPro"/>
</dbReference>
<dbReference type="PDB" id="8TSH">
    <property type="method" value="EM"/>
    <property type="resolution" value="3.10 A"/>
    <property type="chains" value="A/B=1-226"/>
</dbReference>
<evidence type="ECO:0000256" key="5">
    <source>
        <dbReference type="ARBA" id="ARBA00022840"/>
    </source>
</evidence>
<feature type="binding site" evidence="11">
    <location>
        <position position="127"/>
    </location>
    <ligand>
        <name>ATP</name>
        <dbReference type="ChEBI" id="CHEBI:30616"/>
    </ligand>
</feature>
<evidence type="ECO:0000256" key="1">
    <source>
        <dbReference type="ARBA" id="ARBA00005417"/>
    </source>
</evidence>
<evidence type="ECO:0000313" key="8">
    <source>
        <dbReference type="EMBL" id="TCP04925.1"/>
    </source>
</evidence>
<dbReference type="EMDB" id="EMD-41602"/>
<reference evidence="7 9" key="1">
    <citation type="submission" date="2018-02" db="EMBL/GenBank/DDBJ databases">
        <title>Reclassifiation of [Polyangium] brachysporum DSM 7029 as Guopingzhaonella breviflexa gen. nov., sp. nov., a member of the family Comamonadaceae.</title>
        <authorList>
            <person name="Tang B."/>
        </authorList>
    </citation>
    <scope>NUCLEOTIDE SEQUENCE [LARGE SCALE GENOMIC DNA]</scope>
    <source>
        <strain evidence="7 9">DSM 15344</strain>
    </source>
</reference>
<comment type="similarity">
    <text evidence="1">Belongs to the ABC transporter superfamily.</text>
</comment>
<dbReference type="PDB" id="8TUN">
    <property type="method" value="EM"/>
    <property type="resolution" value="3.40 A"/>
    <property type="chains" value="A/B=1-226"/>
</dbReference>
<dbReference type="EMDB" id="EMD-41626"/>
<evidence type="ECO:0000259" key="6">
    <source>
        <dbReference type="PROSITE" id="PS50893"/>
    </source>
</evidence>
<feature type="binding site" evidence="11">
    <location>
        <position position="45"/>
    </location>
    <ligand>
        <name>Mg(2+)</name>
        <dbReference type="ChEBI" id="CHEBI:18420"/>
    </ligand>
</feature>
<keyword evidence="2" id="KW-0813">Transport</keyword>
<feature type="binding site" evidence="11">
    <location>
        <position position="46"/>
    </location>
    <ligand>
        <name>ATP</name>
        <dbReference type="ChEBI" id="CHEBI:30616"/>
    </ligand>
</feature>
<evidence type="ECO:0000256" key="2">
    <source>
        <dbReference type="ARBA" id="ARBA00022448"/>
    </source>
</evidence>
<dbReference type="InterPro" id="IPR003439">
    <property type="entry name" value="ABC_transporter-like_ATP-bd"/>
</dbReference>
<name>A0A2S5T4B3_9BURK</name>
<dbReference type="Proteomes" id="UP000239406">
    <property type="component" value="Unassembled WGS sequence"/>
</dbReference>
<dbReference type="PROSITE" id="PS00211">
    <property type="entry name" value="ABC_TRANSPORTER_1"/>
    <property type="match status" value="1"/>
</dbReference>
<evidence type="ECO:0000256" key="3">
    <source>
        <dbReference type="ARBA" id="ARBA00022475"/>
    </source>
</evidence>
<dbReference type="EMDB" id="EMD-41601"/>
<feature type="binding site" evidence="11">
    <location>
        <position position="41"/>
    </location>
    <ligand>
        <name>ATP</name>
        <dbReference type="ChEBI" id="CHEBI:30616"/>
    </ligand>
</feature>
<keyword evidence="9" id="KW-1185">Reference proteome</keyword>
<accession>A0A2S5T4B3</accession>
<keyword evidence="11" id="KW-0479">Metal-binding</keyword>
<feature type="binding site" evidence="11">
    <location>
        <position position="42"/>
    </location>
    <ligand>
        <name>ATP</name>
        <dbReference type="ChEBI" id="CHEBI:30616"/>
    </ligand>
</feature>
<dbReference type="OrthoDB" id="9778870at2"/>
<feature type="binding site" evidence="11">
    <location>
        <position position="11"/>
    </location>
    <ligand>
        <name>ATP</name>
        <dbReference type="ChEBI" id="CHEBI:30616"/>
    </ligand>
</feature>
<dbReference type="PANTHER" id="PTHR46743:SF2">
    <property type="entry name" value="TEICHOIC ACIDS EXPORT ATP-BINDING PROTEIN TAGH"/>
    <property type="match status" value="1"/>
</dbReference>
<dbReference type="PANTHER" id="PTHR46743">
    <property type="entry name" value="TEICHOIC ACIDS EXPORT ATP-BINDING PROTEIN TAGH"/>
    <property type="match status" value="1"/>
</dbReference>
<proteinExistence type="evidence at protein level"/>
<dbReference type="PDB" id="8TSI">
    <property type="method" value="EM"/>
    <property type="resolution" value="4.40 A"/>
    <property type="chains" value="A/B=1-226"/>
</dbReference>
<dbReference type="EMDB" id="EMD-41593"/>
<sequence length="226" mass="25198">MIELRNLTKWYPTPHGRRYVFRNLNFRFPDDVSIGLIGRNGAGKSTLMRLLGGIEAPNEGEVVTDVSISWPVGLSGGFQGSLTARENVKFVCRIYGTSHEDMLRKVRFVEEFAEIGEHFDLPMKTYSSGMRSRVAFGLSMAFDFDYYLIDEAMAVGDAQFRAKSRAVFDSRVGQANMILVSHNMNDIKEYCDVVVLVDQGQATLYEDVEAGIAAYQGSLKKAAAKP</sequence>
<dbReference type="SMART" id="SM00382">
    <property type="entry name" value="AAA"/>
    <property type="match status" value="1"/>
</dbReference>
<keyword evidence="5 7" id="KW-0067">ATP-binding</keyword>
<dbReference type="PDB" id="8TSL">
    <property type="method" value="EM"/>
    <property type="resolution" value="3.40 A"/>
    <property type="chains" value="A/B=1-226"/>
</dbReference>
<dbReference type="GO" id="GO:0016020">
    <property type="term" value="C:membrane"/>
    <property type="evidence" value="ECO:0007669"/>
    <property type="project" value="InterPro"/>
</dbReference>
<feature type="binding site" evidence="11">
    <location>
        <position position="45"/>
    </location>
    <ligand>
        <name>ATP</name>
        <dbReference type="ChEBI" id="CHEBI:30616"/>
    </ligand>
</feature>
<dbReference type="AlphaFoldDB" id="A0A2S5T4B3"/>
<feature type="binding site" evidence="11">
    <location>
        <position position="44"/>
    </location>
    <ligand>
        <name>ATP</name>
        <dbReference type="ChEBI" id="CHEBI:30616"/>
    </ligand>
</feature>
<evidence type="ECO:0000313" key="9">
    <source>
        <dbReference type="Proteomes" id="UP000239406"/>
    </source>
</evidence>
<dbReference type="Proteomes" id="UP000294772">
    <property type="component" value="Unassembled WGS sequence"/>
</dbReference>
<dbReference type="CDD" id="cd03220">
    <property type="entry name" value="ABC_KpsT_Wzt"/>
    <property type="match status" value="1"/>
</dbReference>
<feature type="binding site" evidence="11">
    <location>
        <position position="40"/>
    </location>
    <ligand>
        <name>ATP</name>
        <dbReference type="ChEBI" id="CHEBI:30616"/>
    </ligand>
</feature>
<dbReference type="EMBL" id="PSNY01000010">
    <property type="protein sequence ID" value="PPE69727.1"/>
    <property type="molecule type" value="Genomic_DNA"/>
</dbReference>
<feature type="binding site" evidence="12">
    <location>
        <position position="45"/>
    </location>
    <ligand>
        <name>ADP</name>
        <dbReference type="ChEBI" id="CHEBI:456216"/>
    </ligand>
</feature>
<feature type="binding site" evidence="11">
    <location>
        <position position="128"/>
    </location>
    <ligand>
        <name>ATP</name>
        <dbReference type="ChEBI" id="CHEBI:30616"/>
    </ligand>
</feature>
<dbReference type="PDB" id="8TSW">
    <property type="method" value="EM"/>
    <property type="resolution" value="3.10 A"/>
    <property type="chains" value="A/B=1-226"/>
</dbReference>
<dbReference type="SMR" id="A0A2S5T4B3"/>
<dbReference type="PROSITE" id="PS50893">
    <property type="entry name" value="ABC_TRANSPORTER_2"/>
    <property type="match status" value="1"/>
</dbReference>
<evidence type="ECO:0000256" key="4">
    <source>
        <dbReference type="ARBA" id="ARBA00022741"/>
    </source>
</evidence>
<keyword evidence="3" id="KW-0472">Membrane</keyword>
<organism evidence="7 9">
    <name type="scientific">Caldimonas thermodepolymerans</name>
    <dbReference type="NCBI Taxonomy" id="215580"/>
    <lineage>
        <taxon>Bacteria</taxon>
        <taxon>Pseudomonadati</taxon>
        <taxon>Pseudomonadota</taxon>
        <taxon>Betaproteobacteria</taxon>
        <taxon>Burkholderiales</taxon>
        <taxon>Sphaerotilaceae</taxon>
        <taxon>Caldimonas</taxon>
    </lineage>
</organism>
<dbReference type="RefSeq" id="WP_104357763.1">
    <property type="nucleotide sequence ID" value="NZ_CP064338.1"/>
</dbReference>
<dbReference type="PDB" id="8TT3">
    <property type="method" value="EM"/>
    <property type="resolution" value="3.40 A"/>
    <property type="chains" value="A/B=1-226"/>
</dbReference>
<feature type="binding site" evidence="12">
    <location>
        <position position="44"/>
    </location>
    <ligand>
        <name>ADP</name>
        <dbReference type="ChEBI" id="CHEBI:456216"/>
    </ligand>
</feature>
<keyword evidence="4 11" id="KW-0547">Nucleotide-binding</keyword>
<keyword evidence="11 12" id="KW-0002">3D-structure</keyword>
<dbReference type="InterPro" id="IPR027417">
    <property type="entry name" value="P-loop_NTPase"/>
</dbReference>
<dbReference type="EMDB" id="EMD-41592"/>
<evidence type="ECO:0007829" key="11">
    <source>
        <dbReference type="PDB" id="8TSH"/>
    </source>
</evidence>
<dbReference type="GO" id="GO:0005524">
    <property type="term" value="F:ATP binding"/>
    <property type="evidence" value="ECO:0007669"/>
    <property type="project" value="UniProtKB-KW"/>
</dbReference>
<evidence type="ECO:0000313" key="7">
    <source>
        <dbReference type="EMBL" id="PPE69727.1"/>
    </source>
</evidence>
<dbReference type="InterPro" id="IPR050683">
    <property type="entry name" value="Bact_Polysacc_Export_ATP-bd"/>
</dbReference>
<feature type="binding site" evidence="12">
    <location>
        <position position="118"/>
    </location>
    <ligand>
        <name>ADP</name>
        <dbReference type="ChEBI" id="CHEBI:456216"/>
    </ligand>
</feature>
<dbReference type="Gene3D" id="3.40.50.300">
    <property type="entry name" value="P-loop containing nucleotide triphosphate hydrolases"/>
    <property type="match status" value="1"/>
</dbReference>
<feature type="binding site" evidence="11">
    <location>
        <position position="150"/>
    </location>
    <ligand>
        <name>Mg(2+)</name>
        <dbReference type="ChEBI" id="CHEBI:18420"/>
    </ligand>
</feature>
<dbReference type="GO" id="GO:0016887">
    <property type="term" value="F:ATP hydrolysis activity"/>
    <property type="evidence" value="ECO:0007669"/>
    <property type="project" value="InterPro"/>
</dbReference>
<keyword evidence="3" id="KW-1003">Cell membrane</keyword>
<feature type="binding site" evidence="11">
    <location>
        <position position="118"/>
    </location>
    <ligand>
        <name>ATP</name>
        <dbReference type="ChEBI" id="CHEBI:30616"/>
    </ligand>
</feature>
<feature type="domain" description="ABC transporter" evidence="6">
    <location>
        <begin position="2"/>
        <end position="224"/>
    </location>
</feature>
<dbReference type="InterPro" id="IPR015860">
    <property type="entry name" value="ABC_transpr_TagH-like"/>
</dbReference>
<comment type="caution">
    <text evidence="7">The sequence shown here is derived from an EMBL/GenBank/DDBJ whole genome shotgun (WGS) entry which is preliminary data.</text>
</comment>
<feature type="binding site" evidence="12">
    <location>
        <position position="125"/>
    </location>
    <ligand>
        <name>ADP</name>
        <dbReference type="ChEBI" id="CHEBI:456216"/>
    </ligand>
</feature>
<reference evidence="11 12" key="3">
    <citation type="journal article" date="2024" name="Nature">
        <title>Molecular insights into capsular polysaccharide secretion.</title>
        <authorList>
            <person name="Kuklewicz J."/>
            <person name="Zimmer J."/>
        </authorList>
    </citation>
    <scope>STRUCTURE BY ELECTRON MICROSCOPY (3.10 ANGSTROMS) IN COMPLEX WITH ADP; ATP AND MG(2+)</scope>
</reference>